<dbReference type="KEGG" id="cpo:COPRO5265_0345"/>
<organism evidence="1 2">
    <name type="scientific">Coprothermobacter proteolyticus (strain ATCC 35245 / DSM 5265 / OCM 4 / BT)</name>
    <dbReference type="NCBI Taxonomy" id="309798"/>
    <lineage>
        <taxon>Bacteria</taxon>
        <taxon>Pseudomonadati</taxon>
        <taxon>Coprothermobacterota</taxon>
        <taxon>Coprothermobacteria</taxon>
        <taxon>Coprothermobacterales</taxon>
        <taxon>Coprothermobacteraceae</taxon>
        <taxon>Coprothermobacter</taxon>
    </lineage>
</organism>
<name>B5Y7G5_COPPD</name>
<sequence length="249" mass="27560">MSCTRRESVSQVAVLGSPAYAVTSEIAAEGEIVNATPLGSDPHYMEFTSSVARVLEQSKAVIALGASADRKMVSELSKPKLFLLPEGLEDPHVWLSPKRVLAWVPQIQSFLDEQFPNTKNVHAQNAEKFMAALQELDANFEKLRGYCFVTQHPAFTYVEQDYGWRVLGTLEVGEAEISPKQLTALMEALKSEQNCLLLLNPYEPSKTAEMLSEQLGLPSVDFDILEVATRSYSSIMAENIDGVLHALRQ</sequence>
<protein>
    <submittedName>
        <fullName evidence="1">Zinc (Zn2+) ABC uptake transporter substrate binding protein, putative</fullName>
    </submittedName>
</protein>
<gene>
    <name evidence="1" type="ordered locus">COPRO5265_0345</name>
</gene>
<dbReference type="eggNOG" id="COG0803">
    <property type="taxonomic scope" value="Bacteria"/>
</dbReference>
<dbReference type="GO" id="GO:0030001">
    <property type="term" value="P:metal ion transport"/>
    <property type="evidence" value="ECO:0007669"/>
    <property type="project" value="InterPro"/>
</dbReference>
<reference evidence="2" key="1">
    <citation type="submission" date="2008-08" db="EMBL/GenBank/DDBJ databases">
        <title>The complete genome sequence of Coprothermobacter proteolyticus strain ATCC 5245 / DSM 5265 / BT.</title>
        <authorList>
            <person name="Dodson R.J."/>
            <person name="Durkin A.S."/>
            <person name="Wu M."/>
            <person name="Eisen J."/>
            <person name="Sutton G."/>
        </authorList>
    </citation>
    <scope>NUCLEOTIDE SEQUENCE [LARGE SCALE GENOMIC DNA]</scope>
    <source>
        <strain evidence="2">ATCC 35245 / DSM 5265 / OCM 4 / BT</strain>
    </source>
</reference>
<evidence type="ECO:0000313" key="1">
    <source>
        <dbReference type="EMBL" id="ACI17655.1"/>
    </source>
</evidence>
<dbReference type="GO" id="GO:0046872">
    <property type="term" value="F:metal ion binding"/>
    <property type="evidence" value="ECO:0007669"/>
    <property type="project" value="InterPro"/>
</dbReference>
<dbReference type="AlphaFoldDB" id="B5Y7G5"/>
<dbReference type="SUPFAM" id="SSF53807">
    <property type="entry name" value="Helical backbone' metal receptor"/>
    <property type="match status" value="1"/>
</dbReference>
<dbReference type="PANTHER" id="PTHR42953">
    <property type="entry name" value="HIGH-AFFINITY ZINC UPTAKE SYSTEM PROTEIN ZNUA-RELATED"/>
    <property type="match status" value="1"/>
</dbReference>
<evidence type="ECO:0000313" key="2">
    <source>
        <dbReference type="Proteomes" id="UP000001732"/>
    </source>
</evidence>
<dbReference type="InterPro" id="IPR050492">
    <property type="entry name" value="Bact_metal-bind_prot9"/>
</dbReference>
<accession>B5Y7G5</accession>
<dbReference type="EMBL" id="CP001145">
    <property type="protein sequence ID" value="ACI17655.1"/>
    <property type="molecule type" value="Genomic_DNA"/>
</dbReference>
<dbReference type="Proteomes" id="UP000001732">
    <property type="component" value="Chromosome"/>
</dbReference>
<keyword evidence="2" id="KW-1185">Reference proteome</keyword>
<dbReference type="Pfam" id="PF01297">
    <property type="entry name" value="ZnuA"/>
    <property type="match status" value="1"/>
</dbReference>
<dbReference type="InterPro" id="IPR006127">
    <property type="entry name" value="ZnuA-like"/>
</dbReference>
<reference evidence="1 2" key="2">
    <citation type="journal article" date="2014" name="Genome Announc.">
        <title>Complete Genome Sequence of Coprothermobacter proteolyticus DSM 5265.</title>
        <authorList>
            <person name="Alexiev A."/>
            <person name="Coil D.A."/>
            <person name="Badger J.H."/>
            <person name="Enticknap J."/>
            <person name="Ward N."/>
            <person name="Robb F.T."/>
            <person name="Eisen J.A."/>
        </authorList>
    </citation>
    <scope>NUCLEOTIDE SEQUENCE [LARGE SCALE GENOMIC DNA]</scope>
    <source>
        <strain evidence="2">ATCC 35245 / DSM 5265 / OCM 4 / BT</strain>
    </source>
</reference>
<dbReference type="STRING" id="309798.COPRO5265_0345"/>
<dbReference type="Gene3D" id="3.40.50.1980">
    <property type="entry name" value="Nitrogenase molybdenum iron protein domain"/>
    <property type="match status" value="2"/>
</dbReference>
<proteinExistence type="predicted"/>